<protein>
    <submittedName>
        <fullName evidence="1">Uncharacterized protein</fullName>
    </submittedName>
</protein>
<sequence>MSDTSYKQDWHACMELEEQRQNVMDDLFSHPDMPMALVDISDILEQVLLIDSESLYMCEEARTKELNSLKENKSRQKAAIAYYAHQN</sequence>
<accession>A0A3B0ZVF9</accession>
<organism evidence="1">
    <name type="scientific">hydrothermal vent metagenome</name>
    <dbReference type="NCBI Taxonomy" id="652676"/>
    <lineage>
        <taxon>unclassified sequences</taxon>
        <taxon>metagenomes</taxon>
        <taxon>ecological metagenomes</taxon>
    </lineage>
</organism>
<reference evidence="1" key="1">
    <citation type="submission" date="2018-06" db="EMBL/GenBank/DDBJ databases">
        <authorList>
            <person name="Zhirakovskaya E."/>
        </authorList>
    </citation>
    <scope>NUCLEOTIDE SEQUENCE</scope>
</reference>
<proteinExistence type="predicted"/>
<dbReference type="EMBL" id="UOFT01000058">
    <property type="protein sequence ID" value="VAW97478.1"/>
    <property type="molecule type" value="Genomic_DNA"/>
</dbReference>
<dbReference type="AlphaFoldDB" id="A0A3B0ZVF9"/>
<gene>
    <name evidence="1" type="ORF">MNBD_GAMMA23-940</name>
</gene>
<evidence type="ECO:0000313" key="1">
    <source>
        <dbReference type="EMBL" id="VAW97478.1"/>
    </source>
</evidence>
<name>A0A3B0ZVF9_9ZZZZ</name>